<name>A0AA37WWW8_9HYPH</name>
<accession>A0AA37WWW8</accession>
<organism evidence="1 2">
    <name type="scientific">Methylobacterium tardum</name>
    <dbReference type="NCBI Taxonomy" id="374432"/>
    <lineage>
        <taxon>Bacteria</taxon>
        <taxon>Pseudomonadati</taxon>
        <taxon>Pseudomonadota</taxon>
        <taxon>Alphaproteobacteria</taxon>
        <taxon>Hyphomicrobiales</taxon>
        <taxon>Methylobacteriaceae</taxon>
        <taxon>Methylobacterium</taxon>
    </lineage>
</organism>
<evidence type="ECO:0000313" key="1">
    <source>
        <dbReference type="EMBL" id="GLS73768.1"/>
    </source>
</evidence>
<comment type="caution">
    <text evidence="1">The sequence shown here is derived from an EMBL/GenBank/DDBJ whole genome shotgun (WGS) entry which is preliminary data.</text>
</comment>
<dbReference type="EMBL" id="BSPL01000029">
    <property type="protein sequence ID" value="GLS73768.1"/>
    <property type="molecule type" value="Genomic_DNA"/>
</dbReference>
<dbReference type="Proteomes" id="UP001157440">
    <property type="component" value="Unassembled WGS sequence"/>
</dbReference>
<gene>
    <name evidence="1" type="ORF">GCM10007890_57830</name>
</gene>
<reference evidence="2" key="1">
    <citation type="journal article" date="2019" name="Int. J. Syst. Evol. Microbiol.">
        <title>The Global Catalogue of Microorganisms (GCM) 10K type strain sequencing project: providing services to taxonomists for standard genome sequencing and annotation.</title>
        <authorList>
            <consortium name="The Broad Institute Genomics Platform"/>
            <consortium name="The Broad Institute Genome Sequencing Center for Infectious Disease"/>
            <person name="Wu L."/>
            <person name="Ma J."/>
        </authorList>
    </citation>
    <scope>NUCLEOTIDE SEQUENCE [LARGE SCALE GENOMIC DNA]</scope>
    <source>
        <strain evidence="2">NBRC 103632</strain>
    </source>
</reference>
<evidence type="ECO:0000313" key="2">
    <source>
        <dbReference type="Proteomes" id="UP001157440"/>
    </source>
</evidence>
<keyword evidence="2" id="KW-1185">Reference proteome</keyword>
<proteinExistence type="predicted"/>
<sequence length="116" mass="12292">MPVTIDVSGLSTPLALIMRPWGGVLETALPGMGENVRVTAENASVSLWRRVVMLPPIERCLAAAMSTSAILAVELDKENAVASEARSDALRALETLIVLLCEARPNARAQGLGLGW</sequence>
<dbReference type="RefSeq" id="WP_238199289.1">
    <property type="nucleotide sequence ID" value="NZ_BPQZ01000034.1"/>
</dbReference>
<protein>
    <submittedName>
        <fullName evidence="1">Uncharacterized protein</fullName>
    </submittedName>
</protein>
<dbReference type="AlphaFoldDB" id="A0AA37WWW8"/>